<name>A0A2X0QD66_BROTH</name>
<organism evidence="1 2">
    <name type="scientific">Brochothrix thermosphacta</name>
    <name type="common">Microbacterium thermosphactum</name>
    <dbReference type="NCBI Taxonomy" id="2756"/>
    <lineage>
        <taxon>Bacteria</taxon>
        <taxon>Bacillati</taxon>
        <taxon>Bacillota</taxon>
        <taxon>Bacilli</taxon>
        <taxon>Bacillales</taxon>
        <taxon>Listeriaceae</taxon>
        <taxon>Brochothrix</taxon>
    </lineage>
</organism>
<evidence type="ECO:0000313" key="2">
    <source>
        <dbReference type="Proteomes" id="UP000270190"/>
    </source>
</evidence>
<evidence type="ECO:0000313" key="1">
    <source>
        <dbReference type="EMBL" id="SPP25917.1"/>
    </source>
</evidence>
<dbReference type="Proteomes" id="UP000270190">
    <property type="component" value="Unassembled WGS sequence"/>
</dbReference>
<protein>
    <submittedName>
        <fullName evidence="1">Uncharacterized protein</fullName>
    </submittedName>
</protein>
<dbReference type="EMBL" id="OUNC01000001">
    <property type="protein sequence ID" value="SPP25917.1"/>
    <property type="molecule type" value="Genomic_DNA"/>
</dbReference>
<proteinExistence type="predicted"/>
<accession>A0A2X0QD66</accession>
<reference evidence="2" key="1">
    <citation type="submission" date="2018-04" db="EMBL/GenBank/DDBJ databases">
        <authorList>
            <person name="Illikoud N."/>
        </authorList>
    </citation>
    <scope>NUCLEOTIDE SEQUENCE [LARGE SCALE GENOMIC DNA]</scope>
</reference>
<dbReference type="AlphaFoldDB" id="A0A2X0QD66"/>
<gene>
    <name evidence="1" type="ORF">BTBSAS_10179</name>
</gene>
<sequence length="74" mass="8521">MIILFTQKNDIIILILALNSVVNSLFLKEQSINIRNISTCIQNSLRSDFYDFNGSITNEAPLSFQRNNHLQHAR</sequence>